<comment type="function">
    <text evidence="4">Binds to the 23S rRNA.</text>
</comment>
<dbReference type="GO" id="GO:0015934">
    <property type="term" value="C:large ribosomal subunit"/>
    <property type="evidence" value="ECO:0007669"/>
    <property type="project" value="InterPro"/>
</dbReference>
<dbReference type="HAMAP" id="MF_01341">
    <property type="entry name" value="Ribosomal_uL15"/>
    <property type="match status" value="1"/>
</dbReference>
<dbReference type="SUPFAM" id="SSF52080">
    <property type="entry name" value="Ribosomal proteins L15p and L18e"/>
    <property type="match status" value="1"/>
</dbReference>
<dbReference type="OrthoDB" id="9810293at2"/>
<evidence type="ECO:0000256" key="2">
    <source>
        <dbReference type="ARBA" id="ARBA00022980"/>
    </source>
</evidence>
<keyword evidence="4" id="KW-0694">RNA-binding</keyword>
<reference evidence="8" key="1">
    <citation type="submission" date="2018-11" db="EMBL/GenBank/DDBJ databases">
        <title>Phylogenetic, genomic, and biogeographic characterization of a novel and ubiquitous marine invertebrate-associated Rickettsiales parasite, Candidatus Marinoinvertebrata rohwerii, gen. nov., sp. nov.</title>
        <authorList>
            <person name="Klinges J.G."/>
            <person name="Rosales S.M."/>
            <person name="Mcminds R."/>
            <person name="Shaver E.C."/>
            <person name="Shantz A."/>
            <person name="Peters E.C."/>
            <person name="Burkepile D.E."/>
            <person name="Silliman B.R."/>
            <person name="Vega Thurber R.L."/>
        </authorList>
    </citation>
    <scope>NUCLEOTIDE SEQUENCE [LARGE SCALE GENOMIC DNA]</scope>
    <source>
        <strain evidence="8">a_cerv_44</strain>
    </source>
</reference>
<feature type="compositionally biased region" description="Gly residues" evidence="5">
    <location>
        <begin position="22"/>
        <end position="36"/>
    </location>
</feature>
<accession>A0A429XNK1</accession>
<dbReference type="InterPro" id="IPR036227">
    <property type="entry name" value="Ribosomal_uL15/eL18_sf"/>
</dbReference>
<feature type="region of interest" description="Disordered" evidence="5">
    <location>
        <begin position="1"/>
        <end position="39"/>
    </location>
</feature>
<keyword evidence="4" id="KW-0699">rRNA-binding</keyword>
<dbReference type="GO" id="GO:0003735">
    <property type="term" value="F:structural constituent of ribosome"/>
    <property type="evidence" value="ECO:0007669"/>
    <property type="project" value="InterPro"/>
</dbReference>
<dbReference type="PANTHER" id="PTHR12934:SF11">
    <property type="entry name" value="LARGE RIBOSOMAL SUBUNIT PROTEIN UL15M"/>
    <property type="match status" value="1"/>
</dbReference>
<dbReference type="Pfam" id="PF00828">
    <property type="entry name" value="Ribosomal_L27A"/>
    <property type="match status" value="1"/>
</dbReference>
<proteinExistence type="inferred from homology"/>
<protein>
    <recommendedName>
        <fullName evidence="4">Large ribosomal subunit protein uL15</fullName>
    </recommendedName>
</protein>
<dbReference type="GO" id="GO:0006412">
    <property type="term" value="P:translation"/>
    <property type="evidence" value="ECO:0007669"/>
    <property type="project" value="UniProtKB-UniRule"/>
</dbReference>
<dbReference type="RefSeq" id="WP_126044643.1">
    <property type="nucleotide sequence ID" value="NZ_RXFM01000029.1"/>
</dbReference>
<keyword evidence="2 4" id="KW-0689">Ribosomal protein</keyword>
<dbReference type="AlphaFoldDB" id="A0A429XNK1"/>
<comment type="subunit">
    <text evidence="4">Part of the 50S ribosomal subunit.</text>
</comment>
<name>A0A429XNK1_9RICK</name>
<keyword evidence="3 4" id="KW-0687">Ribonucleoprotein</keyword>
<comment type="caution">
    <text evidence="7">The sequence shown here is derived from an EMBL/GenBank/DDBJ whole genome shotgun (WGS) entry which is preliminary data.</text>
</comment>
<dbReference type="Proteomes" id="UP000279470">
    <property type="component" value="Unassembled WGS sequence"/>
</dbReference>
<feature type="compositionally biased region" description="Basic residues" evidence="5">
    <location>
        <begin position="1"/>
        <end position="18"/>
    </location>
</feature>
<keyword evidence="8" id="KW-1185">Reference proteome</keyword>
<evidence type="ECO:0000256" key="1">
    <source>
        <dbReference type="ARBA" id="ARBA00007320"/>
    </source>
</evidence>
<gene>
    <name evidence="4" type="primary">rplO</name>
    <name evidence="7" type="ORF">EIC27_02865</name>
</gene>
<dbReference type="InterPro" id="IPR005749">
    <property type="entry name" value="Ribosomal_uL15_bac-type"/>
</dbReference>
<feature type="domain" description="Large ribosomal subunit protein uL15/eL18" evidence="6">
    <location>
        <begin position="74"/>
        <end position="145"/>
    </location>
</feature>
<dbReference type="PANTHER" id="PTHR12934">
    <property type="entry name" value="50S RIBOSOMAL PROTEIN L15"/>
    <property type="match status" value="1"/>
</dbReference>
<organism evidence="7 8">
    <name type="scientific">Candidatus Aquarickettsia rohweri</name>
    <dbReference type="NCBI Taxonomy" id="2602574"/>
    <lineage>
        <taxon>Bacteria</taxon>
        <taxon>Pseudomonadati</taxon>
        <taxon>Pseudomonadota</taxon>
        <taxon>Alphaproteobacteria</taxon>
        <taxon>Rickettsiales</taxon>
        <taxon>Candidatus Midichloriaceae</taxon>
        <taxon>Candidatus Aquarickettsia</taxon>
    </lineage>
</organism>
<dbReference type="Gene3D" id="3.100.10.10">
    <property type="match status" value="1"/>
</dbReference>
<evidence type="ECO:0000313" key="7">
    <source>
        <dbReference type="EMBL" id="RST68187.1"/>
    </source>
</evidence>
<evidence type="ECO:0000256" key="3">
    <source>
        <dbReference type="ARBA" id="ARBA00023274"/>
    </source>
</evidence>
<dbReference type="GO" id="GO:0019843">
    <property type="term" value="F:rRNA binding"/>
    <property type="evidence" value="ECO:0007669"/>
    <property type="project" value="UniProtKB-UniRule"/>
</dbReference>
<evidence type="ECO:0000259" key="6">
    <source>
        <dbReference type="Pfam" id="PF00828"/>
    </source>
</evidence>
<dbReference type="InterPro" id="IPR021131">
    <property type="entry name" value="Ribosomal_uL15/eL18"/>
</dbReference>
<sequence length="148" mass="16316">MLNKLKGNKGSRKSKKCLGRGIASGKGKTCGRGGKGQTARSGVALAGFEGGQMPLYRRLPKRGFTSINKESFKIINLYQINYLIKNKKLKKDIKLEDIEKLGIFNSKKEKLKLLGKGVFEHKFNIEVNSASKKMIEDASKNGSAVKVI</sequence>
<evidence type="ECO:0000256" key="4">
    <source>
        <dbReference type="HAMAP-Rule" id="MF_01341"/>
    </source>
</evidence>
<dbReference type="NCBIfam" id="TIGR01071">
    <property type="entry name" value="rplO_bact"/>
    <property type="match status" value="1"/>
</dbReference>
<evidence type="ECO:0000256" key="5">
    <source>
        <dbReference type="SAM" id="MobiDB-lite"/>
    </source>
</evidence>
<comment type="similarity">
    <text evidence="1 4">Belongs to the universal ribosomal protein uL15 family.</text>
</comment>
<evidence type="ECO:0000313" key="8">
    <source>
        <dbReference type="Proteomes" id="UP000279470"/>
    </source>
</evidence>
<dbReference type="EMBL" id="RXFM01000029">
    <property type="protein sequence ID" value="RST68187.1"/>
    <property type="molecule type" value="Genomic_DNA"/>
</dbReference>
<dbReference type="InterPro" id="IPR030878">
    <property type="entry name" value="Ribosomal_uL15"/>
</dbReference>